<accession>A0A151CD64</accession>
<dbReference type="EMBL" id="LNKT01000072">
    <property type="protein sequence ID" value="KYJ85471.1"/>
    <property type="molecule type" value="Genomic_DNA"/>
</dbReference>
<feature type="transmembrane region" description="Helical" evidence="1">
    <location>
        <begin position="210"/>
        <end position="230"/>
    </location>
</feature>
<gene>
    <name evidence="2" type="ORF">AS592_03925</name>
</gene>
<dbReference type="Proteomes" id="UP000075359">
    <property type="component" value="Unassembled WGS sequence"/>
</dbReference>
<dbReference type="RefSeq" id="WP_067332583.1">
    <property type="nucleotide sequence ID" value="NZ_LNKT01000072.1"/>
</dbReference>
<evidence type="ECO:0008006" key="4">
    <source>
        <dbReference type="Google" id="ProtNLM"/>
    </source>
</evidence>
<proteinExistence type="predicted"/>
<feature type="transmembrane region" description="Helical" evidence="1">
    <location>
        <begin position="97"/>
        <end position="114"/>
    </location>
</feature>
<protein>
    <recommendedName>
        <fullName evidence="4">Glycosyltransferase RgtA/B/C/D-like domain-containing protein</fullName>
    </recommendedName>
</protein>
<feature type="transmembrane region" description="Helical" evidence="1">
    <location>
        <begin position="120"/>
        <end position="139"/>
    </location>
</feature>
<feature type="transmembrane region" description="Helical" evidence="1">
    <location>
        <begin position="351"/>
        <end position="370"/>
    </location>
</feature>
<feature type="transmembrane region" description="Helical" evidence="1">
    <location>
        <begin position="377"/>
        <end position="400"/>
    </location>
</feature>
<name>A0A151CD64_9BACT</name>
<dbReference type="STRING" id="1630136.AS592_03925"/>
<comment type="caution">
    <text evidence="2">The sequence shown here is derived from an EMBL/GenBank/DDBJ whole genome shotgun (WGS) entry which is preliminary data.</text>
</comment>
<sequence length="403" mass="47284">MQQIKDWKIFIIIALTVLALVFVIWSFNGHWPTEHSPYNTYAIQAQAWINGKITIENYSHLELAFYHDNVYVSFPPFPSFIMLPFVAIWGLNTPDNFIGLFFGILGIFYSYKLARNFINSVTISIFLAFFLTLSSNYIFLIQNGWVWFFAQTLSFTFTIMAFYYATKKDTNFYLAFLFLAFAIGCRPFQILYGFLLLYLLLKKTHSLKQILFYILPAILVGFTYALYNYIRFDSFIEFGHNYLPEMTDSKYGQFHIYYVADNIKKLFLIPNINTNGIMNYPKFNGFSIFLLNPIITVTIILFVFYIISLLFRKEQTASKNILFIAFVVLSTIVLHTLLICMHITMGGWQWGNRYIIDTLPAFFLLLCFISRYIKINWLYFIPFFIYGLVLNTIGITLFYLGKS</sequence>
<organism evidence="2 3">
    <name type="scientific">Sulfurovum riftiae</name>
    <dbReference type="NCBI Taxonomy" id="1630136"/>
    <lineage>
        <taxon>Bacteria</taxon>
        <taxon>Pseudomonadati</taxon>
        <taxon>Campylobacterota</taxon>
        <taxon>Epsilonproteobacteria</taxon>
        <taxon>Campylobacterales</taxon>
        <taxon>Sulfurovaceae</taxon>
        <taxon>Sulfurovum</taxon>
    </lineage>
</organism>
<feature type="transmembrane region" description="Helical" evidence="1">
    <location>
        <begin position="146"/>
        <end position="166"/>
    </location>
</feature>
<evidence type="ECO:0000313" key="2">
    <source>
        <dbReference type="EMBL" id="KYJ85471.1"/>
    </source>
</evidence>
<evidence type="ECO:0000256" key="1">
    <source>
        <dbReference type="SAM" id="Phobius"/>
    </source>
</evidence>
<feature type="transmembrane region" description="Helical" evidence="1">
    <location>
        <begin position="172"/>
        <end position="198"/>
    </location>
</feature>
<feature type="transmembrane region" description="Helical" evidence="1">
    <location>
        <begin position="323"/>
        <end position="345"/>
    </location>
</feature>
<keyword evidence="3" id="KW-1185">Reference proteome</keyword>
<keyword evidence="1" id="KW-0812">Transmembrane</keyword>
<reference evidence="2 3" key="1">
    <citation type="submission" date="2015-11" db="EMBL/GenBank/DDBJ databases">
        <title>Draft genome of Sulfurovum riftiae 1812E, a member of the Epsilonproteobacteria isolated from the tube of the deep-sea hydrothermal vent tubewom Riftia pachyptila.</title>
        <authorList>
            <person name="Vetriani C."/>
            <person name="Giovannelli D."/>
        </authorList>
    </citation>
    <scope>NUCLEOTIDE SEQUENCE [LARGE SCALE GENOMIC DNA]</scope>
    <source>
        <strain evidence="2 3">1812E</strain>
    </source>
</reference>
<dbReference type="AlphaFoldDB" id="A0A151CD64"/>
<keyword evidence="1" id="KW-1133">Transmembrane helix</keyword>
<keyword evidence="1" id="KW-0472">Membrane</keyword>
<feature type="transmembrane region" description="Helical" evidence="1">
    <location>
        <begin position="70"/>
        <end position="90"/>
    </location>
</feature>
<feature type="transmembrane region" description="Helical" evidence="1">
    <location>
        <begin position="7"/>
        <end position="27"/>
    </location>
</feature>
<evidence type="ECO:0000313" key="3">
    <source>
        <dbReference type="Proteomes" id="UP000075359"/>
    </source>
</evidence>
<dbReference type="OrthoDB" id="147193at2"/>
<feature type="transmembrane region" description="Helical" evidence="1">
    <location>
        <begin position="288"/>
        <end position="311"/>
    </location>
</feature>